<feature type="non-terminal residue" evidence="8">
    <location>
        <position position="1"/>
    </location>
</feature>
<dbReference type="GO" id="GO:0004497">
    <property type="term" value="F:monooxygenase activity"/>
    <property type="evidence" value="ECO:0007669"/>
    <property type="project" value="UniProtKB-KW"/>
</dbReference>
<keyword evidence="9" id="KW-1185">Reference proteome</keyword>
<evidence type="ECO:0000256" key="1">
    <source>
        <dbReference type="ARBA" id="ARBA00001971"/>
    </source>
</evidence>
<gene>
    <name evidence="8" type="ORF">CSOJ01_04703</name>
</gene>
<evidence type="ECO:0000256" key="4">
    <source>
        <dbReference type="ARBA" id="ARBA00022723"/>
    </source>
</evidence>
<name>A0A8H6JHH4_9PEZI</name>
<keyword evidence="7" id="KW-0560">Oxidoreductase</keyword>
<reference evidence="8 9" key="1">
    <citation type="journal article" date="2020" name="Phytopathology">
        <title>Genome Sequence Resources of Colletotrichum truncatum, C. plurivorum, C. musicola, and C. sojae: Four Species Pathogenic to Soybean (Glycine max).</title>
        <authorList>
            <person name="Rogerio F."/>
            <person name="Boufleur T.R."/>
            <person name="Ciampi-Guillardi M."/>
            <person name="Sukno S.A."/>
            <person name="Thon M.R."/>
            <person name="Massola Junior N.S."/>
            <person name="Baroncelli R."/>
        </authorList>
    </citation>
    <scope>NUCLEOTIDE SEQUENCE [LARGE SCALE GENOMIC DNA]</scope>
    <source>
        <strain evidence="8 9">LFN0009</strain>
    </source>
</reference>
<dbReference type="InterPro" id="IPR001128">
    <property type="entry name" value="Cyt_P450"/>
</dbReference>
<dbReference type="GO" id="GO:0005506">
    <property type="term" value="F:iron ion binding"/>
    <property type="evidence" value="ECO:0007669"/>
    <property type="project" value="InterPro"/>
</dbReference>
<dbReference type="PANTHER" id="PTHR24305">
    <property type="entry name" value="CYTOCHROME P450"/>
    <property type="match status" value="1"/>
</dbReference>
<dbReference type="InterPro" id="IPR036396">
    <property type="entry name" value="Cyt_P450_sf"/>
</dbReference>
<protein>
    <submittedName>
        <fullName evidence="8">Cytochrome P450</fullName>
    </submittedName>
</protein>
<dbReference type="InterPro" id="IPR050121">
    <property type="entry name" value="Cytochrome_P450_monoxygenase"/>
</dbReference>
<organism evidence="8 9">
    <name type="scientific">Colletotrichum sojae</name>
    <dbReference type="NCBI Taxonomy" id="2175907"/>
    <lineage>
        <taxon>Eukaryota</taxon>
        <taxon>Fungi</taxon>
        <taxon>Dikarya</taxon>
        <taxon>Ascomycota</taxon>
        <taxon>Pezizomycotina</taxon>
        <taxon>Sordariomycetes</taxon>
        <taxon>Hypocreomycetidae</taxon>
        <taxon>Glomerellales</taxon>
        <taxon>Glomerellaceae</taxon>
        <taxon>Colletotrichum</taxon>
        <taxon>Colletotrichum orchidearum species complex</taxon>
    </lineage>
</organism>
<dbReference type="PANTHER" id="PTHR24305:SF210">
    <property type="entry name" value="CYTOCHROME P450 MONOOXYGENASE ASQL-RELATED"/>
    <property type="match status" value="1"/>
</dbReference>
<dbReference type="AlphaFoldDB" id="A0A8H6JHH4"/>
<dbReference type="Gene3D" id="1.10.630.10">
    <property type="entry name" value="Cytochrome P450"/>
    <property type="match status" value="1"/>
</dbReference>
<dbReference type="EMBL" id="WIGN01000055">
    <property type="protein sequence ID" value="KAF6813192.1"/>
    <property type="molecule type" value="Genomic_DNA"/>
</dbReference>
<evidence type="ECO:0000313" key="8">
    <source>
        <dbReference type="EMBL" id="KAF6813192.1"/>
    </source>
</evidence>
<dbReference type="CDD" id="cd11058">
    <property type="entry name" value="CYP60B-like"/>
    <property type="match status" value="1"/>
</dbReference>
<dbReference type="PROSITE" id="PS00086">
    <property type="entry name" value="CYTOCHROME_P450"/>
    <property type="match status" value="1"/>
</dbReference>
<keyword evidence="7" id="KW-0503">Monooxygenase</keyword>
<keyword evidence="5 6" id="KW-0408">Iron</keyword>
<dbReference type="PRINTS" id="PR00385">
    <property type="entry name" value="P450"/>
</dbReference>
<evidence type="ECO:0000256" key="5">
    <source>
        <dbReference type="ARBA" id="ARBA00023004"/>
    </source>
</evidence>
<dbReference type="InterPro" id="IPR002401">
    <property type="entry name" value="Cyt_P450_E_grp-I"/>
</dbReference>
<keyword evidence="3 6" id="KW-0349">Heme</keyword>
<evidence type="ECO:0000256" key="3">
    <source>
        <dbReference type="ARBA" id="ARBA00022617"/>
    </source>
</evidence>
<dbReference type="PRINTS" id="PR00463">
    <property type="entry name" value="EP450I"/>
</dbReference>
<sequence>HNRISHDGLASHLNPIFTLWATVGTLLTQRSPNQFLALYTASIAYEAFISPLSKYPAPIYCHISHFPVAWHMWHGTLPYWIDRLHKKYGPIVRVSPTELSYTASQAWKDVYGHSRGSDEKKKRGCAKNPRFYGPVRDLDNGTPGILEADDANHARFRRIFSHAFSAKALLEQEPIFQKYTSLLVSRLKDKLAEGSLGRFDLSAWYNYTTFDVMADLTFGESLGLLEKAQYAPWIAAIWNSFQAGVVFRSMRYWPPFYRILRLAFGAKLREKRRTQFRFCAESVDRRLARDPTHTHKDLWSLVLAQKEEEGRLTLPEMHTNASAFMMAGTETTATACAGLTYYLLKHPDKMESVVREIRDTFQSEEDMTIVRMQRLEYLQACLDETLRIYPPSVTGFQRITPPEGAEICGRFVPGGTSVYVSNYACFRSELNFREPEKFIPERFLDTTGAFAYDNRAALQPFSHGPRACMGRQYVADDPFVLCGMLTRRSMAYVEMRMIMTKMLWNFDLKLCDEDENWLDQPVFLVFKKRPLLVQVRPRDDWKQETNTFQVM</sequence>
<dbReference type="Pfam" id="PF00067">
    <property type="entry name" value="p450"/>
    <property type="match status" value="1"/>
</dbReference>
<comment type="cofactor">
    <cofactor evidence="1 6">
        <name>heme</name>
        <dbReference type="ChEBI" id="CHEBI:30413"/>
    </cofactor>
</comment>
<accession>A0A8H6JHH4</accession>
<evidence type="ECO:0000313" key="9">
    <source>
        <dbReference type="Proteomes" id="UP000652219"/>
    </source>
</evidence>
<evidence type="ECO:0000256" key="6">
    <source>
        <dbReference type="PIRSR" id="PIRSR602401-1"/>
    </source>
</evidence>
<dbReference type="SUPFAM" id="SSF48264">
    <property type="entry name" value="Cytochrome P450"/>
    <property type="match status" value="1"/>
</dbReference>
<feature type="binding site" description="axial binding residue" evidence="6">
    <location>
        <position position="468"/>
    </location>
    <ligand>
        <name>heme</name>
        <dbReference type="ChEBI" id="CHEBI:30413"/>
    </ligand>
    <ligandPart>
        <name>Fe</name>
        <dbReference type="ChEBI" id="CHEBI:18248"/>
    </ligandPart>
</feature>
<dbReference type="InterPro" id="IPR017972">
    <property type="entry name" value="Cyt_P450_CS"/>
</dbReference>
<keyword evidence="4 6" id="KW-0479">Metal-binding</keyword>
<comment type="similarity">
    <text evidence="2 7">Belongs to the cytochrome P450 family.</text>
</comment>
<dbReference type="Proteomes" id="UP000652219">
    <property type="component" value="Unassembled WGS sequence"/>
</dbReference>
<dbReference type="GO" id="GO:0016705">
    <property type="term" value="F:oxidoreductase activity, acting on paired donors, with incorporation or reduction of molecular oxygen"/>
    <property type="evidence" value="ECO:0007669"/>
    <property type="project" value="InterPro"/>
</dbReference>
<proteinExistence type="inferred from homology"/>
<evidence type="ECO:0000256" key="7">
    <source>
        <dbReference type="RuleBase" id="RU000461"/>
    </source>
</evidence>
<dbReference type="GO" id="GO:0020037">
    <property type="term" value="F:heme binding"/>
    <property type="evidence" value="ECO:0007669"/>
    <property type="project" value="InterPro"/>
</dbReference>
<evidence type="ECO:0000256" key="2">
    <source>
        <dbReference type="ARBA" id="ARBA00010617"/>
    </source>
</evidence>
<comment type="caution">
    <text evidence="8">The sequence shown here is derived from an EMBL/GenBank/DDBJ whole genome shotgun (WGS) entry which is preliminary data.</text>
</comment>